<name>A0AAV6UBM8_9ARAC</name>
<accession>A0AAV6UBM8</accession>
<dbReference type="Gene3D" id="3.30.710.10">
    <property type="entry name" value="Potassium Channel Kv1.1, Chain A"/>
    <property type="match status" value="1"/>
</dbReference>
<evidence type="ECO:0000313" key="2">
    <source>
        <dbReference type="EMBL" id="KAG8181755.1"/>
    </source>
</evidence>
<dbReference type="InterPro" id="IPR011333">
    <property type="entry name" value="SKP1/BTB/POZ_sf"/>
</dbReference>
<comment type="caution">
    <text evidence="2">The sequence shown here is derived from an EMBL/GenBank/DDBJ whole genome shotgun (WGS) entry which is preliminary data.</text>
</comment>
<evidence type="ECO:0000259" key="1">
    <source>
        <dbReference type="PROSITE" id="PS50097"/>
    </source>
</evidence>
<dbReference type="PROSITE" id="PS50097">
    <property type="entry name" value="BTB"/>
    <property type="match status" value="1"/>
</dbReference>
<dbReference type="SUPFAM" id="SSF54695">
    <property type="entry name" value="POZ domain"/>
    <property type="match status" value="1"/>
</dbReference>
<keyword evidence="3" id="KW-1185">Reference proteome</keyword>
<dbReference type="AlphaFoldDB" id="A0AAV6UBM8"/>
<organism evidence="2 3">
    <name type="scientific">Oedothorax gibbosus</name>
    <dbReference type="NCBI Taxonomy" id="931172"/>
    <lineage>
        <taxon>Eukaryota</taxon>
        <taxon>Metazoa</taxon>
        <taxon>Ecdysozoa</taxon>
        <taxon>Arthropoda</taxon>
        <taxon>Chelicerata</taxon>
        <taxon>Arachnida</taxon>
        <taxon>Araneae</taxon>
        <taxon>Araneomorphae</taxon>
        <taxon>Entelegynae</taxon>
        <taxon>Araneoidea</taxon>
        <taxon>Linyphiidae</taxon>
        <taxon>Erigoninae</taxon>
        <taxon>Oedothorax</taxon>
    </lineage>
</organism>
<sequence>MSLGTELPSFSIYSVNCDISILLGIVGNTRWSLQPKFDKGCLKYFDVLRTTKAGKVEFEVLLTVEYDDDDEDDEKESFSGCLEEGQTTVRIMANCWDLEECPGKVKGSITLYTDCLKCSKCGTRNMMKKLPTSLSNLSDDLLVVMNNCEFFADVTLKCGTAEIPAHRNILAARSPVFATHFKNKMEGSGEVVEITDVKSDVLKAMLKYIYSGKIYPLTSEEAEDLLVAADIYQLKELKELCVEELKSNVTLDDVSRLLVVGHFYDESLKSHAKETVCKYEKFSELEHTEEWKNLESKYPCLAIEVLKSVIDHSQKTEKNSPDLKKSLACSSVARL</sequence>
<protein>
    <recommendedName>
        <fullName evidence="1">BTB domain-containing protein</fullName>
    </recommendedName>
</protein>
<dbReference type="EMBL" id="JAFNEN010000498">
    <property type="protein sequence ID" value="KAG8181755.1"/>
    <property type="molecule type" value="Genomic_DNA"/>
</dbReference>
<dbReference type="Proteomes" id="UP000827092">
    <property type="component" value="Unassembled WGS sequence"/>
</dbReference>
<evidence type="ECO:0000313" key="3">
    <source>
        <dbReference type="Proteomes" id="UP000827092"/>
    </source>
</evidence>
<dbReference type="SMART" id="SM00225">
    <property type="entry name" value="BTB"/>
    <property type="match status" value="1"/>
</dbReference>
<reference evidence="2 3" key="1">
    <citation type="journal article" date="2022" name="Nat. Ecol. Evol.">
        <title>A masculinizing supergene underlies an exaggerated male reproductive morph in a spider.</title>
        <authorList>
            <person name="Hendrickx F."/>
            <person name="De Corte Z."/>
            <person name="Sonet G."/>
            <person name="Van Belleghem S.M."/>
            <person name="Kostlbacher S."/>
            <person name="Vangestel C."/>
        </authorList>
    </citation>
    <scope>NUCLEOTIDE SEQUENCE [LARGE SCALE GENOMIC DNA]</scope>
    <source>
        <strain evidence="2">W744_W776</strain>
    </source>
</reference>
<feature type="domain" description="BTB" evidence="1">
    <location>
        <begin position="152"/>
        <end position="214"/>
    </location>
</feature>
<dbReference type="InterPro" id="IPR000210">
    <property type="entry name" value="BTB/POZ_dom"/>
</dbReference>
<dbReference type="PANTHER" id="PTHR24413">
    <property type="entry name" value="SPECKLE-TYPE POZ PROTEIN"/>
    <property type="match status" value="1"/>
</dbReference>
<gene>
    <name evidence="2" type="ORF">JTE90_028293</name>
</gene>
<dbReference type="Pfam" id="PF00651">
    <property type="entry name" value="BTB"/>
    <property type="match status" value="1"/>
</dbReference>
<proteinExistence type="predicted"/>